<evidence type="ECO:0000313" key="1">
    <source>
        <dbReference type="EMBL" id="SIS02172.1"/>
    </source>
</evidence>
<dbReference type="AlphaFoldDB" id="A0A9X8RDQ3"/>
<sequence>MLLYIKHFENQVLEGFTRIRPLKKLGVDGTISWEGQTGVLPTRIACYDLNIGKLLWEQQVEEYDMNAIYSIHSENEGK</sequence>
<organism evidence="1 2">
    <name type="scientific">Peribacillus simplex</name>
    <dbReference type="NCBI Taxonomy" id="1478"/>
    <lineage>
        <taxon>Bacteria</taxon>
        <taxon>Bacillati</taxon>
        <taxon>Bacillota</taxon>
        <taxon>Bacilli</taxon>
        <taxon>Bacillales</taxon>
        <taxon>Bacillaceae</taxon>
        <taxon>Peribacillus</taxon>
    </lineage>
</organism>
<dbReference type="EMBL" id="FTMX01000009">
    <property type="protein sequence ID" value="SIS02172.1"/>
    <property type="molecule type" value="Genomic_DNA"/>
</dbReference>
<dbReference type="Proteomes" id="UP000185829">
    <property type="component" value="Unassembled WGS sequence"/>
</dbReference>
<proteinExistence type="predicted"/>
<protein>
    <submittedName>
        <fullName evidence="1">Uncharacterized protein</fullName>
    </submittedName>
</protein>
<accession>A0A9X8RDQ3</accession>
<gene>
    <name evidence="1" type="ORF">SAMN05878482_109110</name>
</gene>
<evidence type="ECO:0000313" key="2">
    <source>
        <dbReference type="Proteomes" id="UP000185829"/>
    </source>
</evidence>
<name>A0A9X8RDQ3_9BACI</name>
<reference evidence="1 2" key="1">
    <citation type="submission" date="2017-01" db="EMBL/GenBank/DDBJ databases">
        <authorList>
            <person name="Varghese N."/>
            <person name="Submissions S."/>
        </authorList>
    </citation>
    <scope>NUCLEOTIDE SEQUENCE [LARGE SCALE GENOMIC DNA]</scope>
    <source>
        <strain evidence="1 2">RUG2-6</strain>
    </source>
</reference>
<comment type="caution">
    <text evidence="1">The sequence shown here is derived from an EMBL/GenBank/DDBJ whole genome shotgun (WGS) entry which is preliminary data.</text>
</comment>